<dbReference type="InterPro" id="IPR007863">
    <property type="entry name" value="Peptidase_M16_C"/>
</dbReference>
<dbReference type="OrthoDB" id="9811314at2"/>
<dbReference type="GO" id="GO:0006508">
    <property type="term" value="P:proteolysis"/>
    <property type="evidence" value="ECO:0007669"/>
    <property type="project" value="InterPro"/>
</dbReference>
<reference evidence="5 6" key="1">
    <citation type="submission" date="2016-11" db="EMBL/GenBank/DDBJ databases">
        <title>Comparative genomics of Acidibacillus ferroxidans species.</title>
        <authorList>
            <person name="Oliveira G."/>
            <person name="Nunes G."/>
            <person name="Oliveira R."/>
            <person name="Araujo F."/>
            <person name="Salim A."/>
            <person name="Scholte L."/>
            <person name="Morais D."/>
            <person name="Nancucheo I."/>
            <person name="Johnson D.B."/>
            <person name="Grail B."/>
            <person name="Bittencourt J."/>
            <person name="Valadares R."/>
        </authorList>
    </citation>
    <scope>NUCLEOTIDE SEQUENCE [LARGE SCALE GENOMIC DNA]</scope>
    <source>
        <strain evidence="5 6">Y002</strain>
    </source>
</reference>
<keyword evidence="6" id="KW-1185">Reference proteome</keyword>
<dbReference type="InterPro" id="IPR001431">
    <property type="entry name" value="Pept_M16_Zn_BS"/>
</dbReference>
<dbReference type="PROSITE" id="PS00143">
    <property type="entry name" value="INSULINASE"/>
    <property type="match status" value="1"/>
</dbReference>
<dbReference type="FunFam" id="3.30.830.10:FF:000008">
    <property type="entry name" value="Mitochondrial-processing peptidase subunit beta"/>
    <property type="match status" value="1"/>
</dbReference>
<dbReference type="InterPro" id="IPR050361">
    <property type="entry name" value="MPP/UQCRC_Complex"/>
</dbReference>
<dbReference type="EMBL" id="MPDK01000005">
    <property type="protein sequence ID" value="PWI58227.1"/>
    <property type="molecule type" value="Genomic_DNA"/>
</dbReference>
<comment type="similarity">
    <text evidence="1 2">Belongs to the peptidase M16 family.</text>
</comment>
<sequence>MVGAYLVRRLPLIFRHTLRNGLRVVIEEIPFVRSVSMGIWVGTGSRDEPVQWSGISHFLEHMFFKGTHKHSARQLAEVFDQIGGEVNAYTTKEYTCYHAKVLDEHATLAIETLAEMLFDSVFDSNEIEREKEVVVEEIKMYEDDPEEIVHDLIVEQSFQAHPLSMNILGNESTLRSFGQQDLLEYIKMRYAPENMVIAISGHIDAQAMLETVERLFHPLSTSLQTLVDGDAQFCPGNLFRPKDVEQTHVCLAMPGVAYDAKESDALLLLNNILGASSSSRLFQEIREERGMAYNVFSYHSAFRDTGLLTIYFGASPTKAQSVLDLVLKQLNHFIRNGVQKNELEKAKNQLKGSLLLSLESTLNRMNRLGKNELLLRRQVEVEQVIADLDTISVDMLNQISKNVLSGPYSIVALGPKEYPVALSQ</sequence>
<dbReference type="PANTHER" id="PTHR11851:SF49">
    <property type="entry name" value="MITOCHONDRIAL-PROCESSING PEPTIDASE SUBUNIT ALPHA"/>
    <property type="match status" value="1"/>
</dbReference>
<evidence type="ECO:0000313" key="5">
    <source>
        <dbReference type="EMBL" id="PWI58227.1"/>
    </source>
</evidence>
<dbReference type="Proteomes" id="UP000245380">
    <property type="component" value="Unassembled WGS sequence"/>
</dbReference>
<dbReference type="Pfam" id="PF00675">
    <property type="entry name" value="Peptidase_M16"/>
    <property type="match status" value="1"/>
</dbReference>
<evidence type="ECO:0000259" key="3">
    <source>
        <dbReference type="Pfam" id="PF00675"/>
    </source>
</evidence>
<comment type="caution">
    <text evidence="5">The sequence shown here is derived from an EMBL/GenBank/DDBJ whole genome shotgun (WGS) entry which is preliminary data.</text>
</comment>
<evidence type="ECO:0000256" key="1">
    <source>
        <dbReference type="ARBA" id="ARBA00007261"/>
    </source>
</evidence>
<proteinExistence type="inferred from homology"/>
<feature type="domain" description="Peptidase M16 N-terminal" evidence="3">
    <location>
        <begin position="23"/>
        <end position="169"/>
    </location>
</feature>
<gene>
    <name evidence="5" type="ORF">BM613_04670</name>
</gene>
<evidence type="ECO:0000313" key="6">
    <source>
        <dbReference type="Proteomes" id="UP000245380"/>
    </source>
</evidence>
<feature type="domain" description="Peptidase M16 C-terminal" evidence="4">
    <location>
        <begin position="179"/>
        <end position="350"/>
    </location>
</feature>
<dbReference type="GO" id="GO:0004222">
    <property type="term" value="F:metalloendopeptidase activity"/>
    <property type="evidence" value="ECO:0007669"/>
    <property type="project" value="InterPro"/>
</dbReference>
<accession>A0A2U3DAC0</accession>
<evidence type="ECO:0000259" key="4">
    <source>
        <dbReference type="Pfam" id="PF05193"/>
    </source>
</evidence>
<dbReference type="SUPFAM" id="SSF63411">
    <property type="entry name" value="LuxS/MPP-like metallohydrolase"/>
    <property type="match status" value="2"/>
</dbReference>
<dbReference type="PANTHER" id="PTHR11851">
    <property type="entry name" value="METALLOPROTEASE"/>
    <property type="match status" value="1"/>
</dbReference>
<dbReference type="AlphaFoldDB" id="A0A2U3DAC0"/>
<protein>
    <recommendedName>
        <fullName evidence="7">Peptidase M16</fullName>
    </recommendedName>
</protein>
<dbReference type="InterPro" id="IPR011249">
    <property type="entry name" value="Metalloenz_LuxS/M16"/>
</dbReference>
<dbReference type="GO" id="GO:0046872">
    <property type="term" value="F:metal ion binding"/>
    <property type="evidence" value="ECO:0007669"/>
    <property type="project" value="InterPro"/>
</dbReference>
<evidence type="ECO:0008006" key="7">
    <source>
        <dbReference type="Google" id="ProtNLM"/>
    </source>
</evidence>
<organism evidence="5 6">
    <name type="scientific">Sulfoacidibacillus thermotolerans</name>
    <name type="common">Acidibacillus sulfuroxidans</name>
    <dbReference type="NCBI Taxonomy" id="1765684"/>
    <lineage>
        <taxon>Bacteria</taxon>
        <taxon>Bacillati</taxon>
        <taxon>Bacillota</taxon>
        <taxon>Bacilli</taxon>
        <taxon>Bacillales</taxon>
        <taxon>Alicyclobacillaceae</taxon>
        <taxon>Sulfoacidibacillus</taxon>
    </lineage>
</organism>
<dbReference type="Pfam" id="PF05193">
    <property type="entry name" value="Peptidase_M16_C"/>
    <property type="match status" value="1"/>
</dbReference>
<evidence type="ECO:0000256" key="2">
    <source>
        <dbReference type="RuleBase" id="RU004447"/>
    </source>
</evidence>
<dbReference type="InterPro" id="IPR011765">
    <property type="entry name" value="Pept_M16_N"/>
</dbReference>
<name>A0A2U3DAC0_SULT2</name>
<dbReference type="Gene3D" id="3.30.830.10">
    <property type="entry name" value="Metalloenzyme, LuxS/M16 peptidase-like"/>
    <property type="match status" value="2"/>
</dbReference>